<protein>
    <recommendedName>
        <fullName evidence="5">Protein kinase domain-containing protein</fullName>
    </recommendedName>
</protein>
<dbReference type="GO" id="GO:0005634">
    <property type="term" value="C:nucleus"/>
    <property type="evidence" value="ECO:0007669"/>
    <property type="project" value="TreeGrafter"/>
</dbReference>
<keyword evidence="2 3" id="KW-0067">ATP-binding</keyword>
<dbReference type="PROSITE" id="PS00107">
    <property type="entry name" value="PROTEIN_KINASE_ATP"/>
    <property type="match status" value="1"/>
</dbReference>
<dbReference type="GO" id="GO:0005524">
    <property type="term" value="F:ATP binding"/>
    <property type="evidence" value="ECO:0007669"/>
    <property type="project" value="UniProtKB-UniRule"/>
</dbReference>
<evidence type="ECO:0000256" key="4">
    <source>
        <dbReference type="SAM" id="MobiDB-lite"/>
    </source>
</evidence>
<reference evidence="6 7" key="1">
    <citation type="submission" date="2023-10" db="EMBL/GenBank/DDBJ databases">
        <title>Genomes of two closely related lineages of the louse Polyplax serrata with different host specificities.</title>
        <authorList>
            <person name="Martinu J."/>
            <person name="Tarabai H."/>
            <person name="Stefka J."/>
            <person name="Hypsa V."/>
        </authorList>
    </citation>
    <scope>NUCLEOTIDE SEQUENCE [LARGE SCALE GENOMIC DNA]</scope>
    <source>
        <strain evidence="6">HR10_N</strain>
    </source>
</reference>
<dbReference type="GO" id="GO:0045719">
    <property type="term" value="P:negative regulation of glycogen biosynthetic process"/>
    <property type="evidence" value="ECO:0007669"/>
    <property type="project" value="TreeGrafter"/>
</dbReference>
<evidence type="ECO:0000256" key="2">
    <source>
        <dbReference type="ARBA" id="ARBA00022840"/>
    </source>
</evidence>
<dbReference type="FunFam" id="1.10.510.10:FF:000351">
    <property type="entry name" value="PAS domain-containing serine/threonine-protein kinase"/>
    <property type="match status" value="1"/>
</dbReference>
<evidence type="ECO:0000256" key="3">
    <source>
        <dbReference type="PROSITE-ProRule" id="PRU10141"/>
    </source>
</evidence>
<dbReference type="PROSITE" id="PS50011">
    <property type="entry name" value="PROTEIN_KINASE_DOM"/>
    <property type="match status" value="1"/>
</dbReference>
<evidence type="ECO:0000313" key="6">
    <source>
        <dbReference type="EMBL" id="KAK6639097.1"/>
    </source>
</evidence>
<evidence type="ECO:0000256" key="1">
    <source>
        <dbReference type="ARBA" id="ARBA00022741"/>
    </source>
</evidence>
<dbReference type="InterPro" id="IPR000719">
    <property type="entry name" value="Prot_kinase_dom"/>
</dbReference>
<evidence type="ECO:0000313" key="7">
    <source>
        <dbReference type="Proteomes" id="UP001372834"/>
    </source>
</evidence>
<dbReference type="InterPro" id="IPR008271">
    <property type="entry name" value="Ser/Thr_kinase_AS"/>
</dbReference>
<dbReference type="SUPFAM" id="SSF56112">
    <property type="entry name" value="Protein kinase-like (PK-like)"/>
    <property type="match status" value="1"/>
</dbReference>
<dbReference type="AlphaFoldDB" id="A0AAN8PX45"/>
<dbReference type="PANTHER" id="PTHR24346:SF51">
    <property type="entry name" value="PAS DOMAIN-CONTAINING SERINE_THREONINE-PROTEIN KINASE"/>
    <property type="match status" value="1"/>
</dbReference>
<dbReference type="EMBL" id="JAWJWE010000003">
    <property type="protein sequence ID" value="KAK6639097.1"/>
    <property type="molecule type" value="Genomic_DNA"/>
</dbReference>
<dbReference type="InterPro" id="IPR011009">
    <property type="entry name" value="Kinase-like_dom_sf"/>
</dbReference>
<comment type="caution">
    <text evidence="6">The sequence shown here is derived from an EMBL/GenBank/DDBJ whole genome shotgun (WGS) entry which is preliminary data.</text>
</comment>
<proteinExistence type="predicted"/>
<feature type="domain" description="Protein kinase" evidence="5">
    <location>
        <begin position="494"/>
        <end position="747"/>
    </location>
</feature>
<feature type="compositionally biased region" description="Basic and acidic residues" evidence="4">
    <location>
        <begin position="363"/>
        <end position="373"/>
    </location>
</feature>
<dbReference type="Gene3D" id="3.30.450.20">
    <property type="entry name" value="PAS domain"/>
    <property type="match status" value="1"/>
</dbReference>
<feature type="region of interest" description="Disordered" evidence="4">
    <location>
        <begin position="351"/>
        <end position="373"/>
    </location>
</feature>
<dbReference type="GO" id="GO:0005829">
    <property type="term" value="C:cytosol"/>
    <property type="evidence" value="ECO:0007669"/>
    <property type="project" value="TreeGrafter"/>
</dbReference>
<keyword evidence="1 3" id="KW-0547">Nucleotide-binding</keyword>
<evidence type="ECO:0000259" key="5">
    <source>
        <dbReference type="PROSITE" id="PS50011"/>
    </source>
</evidence>
<dbReference type="Pfam" id="PF00069">
    <property type="entry name" value="Pkinase"/>
    <property type="match status" value="1"/>
</dbReference>
<dbReference type="SMART" id="SM00220">
    <property type="entry name" value="S_TKc"/>
    <property type="match status" value="1"/>
</dbReference>
<dbReference type="PANTHER" id="PTHR24346">
    <property type="entry name" value="MAP/MICROTUBULE AFFINITY-REGULATING KINASE"/>
    <property type="match status" value="1"/>
</dbReference>
<dbReference type="PROSITE" id="PS00108">
    <property type="entry name" value="PROTEIN_KINASE_ST"/>
    <property type="match status" value="1"/>
</dbReference>
<dbReference type="GO" id="GO:0004674">
    <property type="term" value="F:protein serine/threonine kinase activity"/>
    <property type="evidence" value="ECO:0007669"/>
    <property type="project" value="TreeGrafter"/>
</dbReference>
<accession>A0AAN8PX45</accession>
<dbReference type="InterPro" id="IPR017441">
    <property type="entry name" value="Protein_kinase_ATP_BS"/>
</dbReference>
<name>A0AAN8PX45_POLSC</name>
<dbReference type="Gene3D" id="1.10.510.10">
    <property type="entry name" value="Transferase(Phosphotransferase) domain 1"/>
    <property type="match status" value="1"/>
</dbReference>
<organism evidence="6 7">
    <name type="scientific">Polyplax serrata</name>
    <name type="common">Common mouse louse</name>
    <dbReference type="NCBI Taxonomy" id="468196"/>
    <lineage>
        <taxon>Eukaryota</taxon>
        <taxon>Metazoa</taxon>
        <taxon>Ecdysozoa</taxon>
        <taxon>Arthropoda</taxon>
        <taxon>Hexapoda</taxon>
        <taxon>Insecta</taxon>
        <taxon>Pterygota</taxon>
        <taxon>Neoptera</taxon>
        <taxon>Paraneoptera</taxon>
        <taxon>Psocodea</taxon>
        <taxon>Troctomorpha</taxon>
        <taxon>Phthiraptera</taxon>
        <taxon>Anoplura</taxon>
        <taxon>Polyplacidae</taxon>
        <taxon>Polyplax</taxon>
    </lineage>
</organism>
<feature type="binding site" evidence="3">
    <location>
        <position position="527"/>
    </location>
    <ligand>
        <name>ATP</name>
        <dbReference type="ChEBI" id="CHEBI:30616"/>
    </ligand>
</feature>
<dbReference type="Gene3D" id="3.30.200.20">
    <property type="entry name" value="Phosphorylase Kinase, domain 1"/>
    <property type="match status" value="1"/>
</dbReference>
<dbReference type="Proteomes" id="UP001372834">
    <property type="component" value="Unassembled WGS sequence"/>
</dbReference>
<gene>
    <name evidence="6" type="ORF">RUM43_007367</name>
</gene>
<sequence>MDHNSTSVLFESNSPYFDSNKAVFTVLFSSTQILVVNSVACQMLNYSSEELCSMTLENIINDSCKNKWLNLKLNFFKNSTYISCSNEKLVELVTRKSDILVVSLYLKKLDSFEKCLVIAQPIIRRGGLISTDIEGKILSYEEEVAILFQYGASEMLGTNIQYLLPAINLQGAPKCVSKQYITGRTKNMDVVPVCLIVNMCSSNTEMYQIQIWTFPSINGFLVVSEDLALKNCTNYLVKVLLGYSKKNVLNKSIMNLIPNFCKDVKVEMDSKQQCANDDSSFTDELYCSSRKYLKSLKDTEGKHTIQADHKTHFKTSCKSSSQLRDTHCVIAEEGNLKIDTEKEPWKTNLFSENTLENQSQTPDPDHTESYNEGEKEGRMDFTIFSDYFPASGVKYVGFAKHNDNTFIVINYQVKKVVLSNEMYFCVWVSSELPIVTELSLESNMSRSSSIYSTSTDSFCTRDSAFGESSIRQGNFSLISECDEVLTTGEYSQHYTNIMEIGKGGFGYVKMAFRNSDGLLVVTKFIRKKKVNVSSWVSHLNLNIKIPLEISFLITLQHPNIVKVLDVFHNDFFVQLVMEKHGPGFDLFEFIDRGPNCDEKLKSYIFRQIASAVYYLDSLGILHRDIKDENIIINEKFDIKLIDFGSAAFMPQDECFSKFYGTVEYCSPEVLQGNSYRGPELEIWALGVTLYILTFGENPFYDVEDTIKGQFSIPSPISAELNALLNQMLDKNVETRITIEKLVENCWVNQPICIENYKFEEVVRCSENEARPPKYIHEMSSKECLLRTNMKSDLLSVGPSHFDISLQTRDTNAPSDFDDKLFDNVKWRKFEVSQRKDKSPTLVSSTPLKKRNFRLCKSAIGMRKPVNTSLLNDLNDSCDSNADNTRWERSKLRQINKSSPNLLESATCEKKEFVVAWSETDSDLVARFEKCAFIESPYSSSKDVPEKYSSHTRKQRSLNEIQCLSLGPDLGSTDSLENLNSPLLNRKGCQGEINEVDKNFSFENDNN</sequence>
<feature type="compositionally biased region" description="Polar residues" evidence="4">
    <location>
        <begin position="351"/>
        <end position="362"/>
    </location>
</feature>
<dbReference type="GO" id="GO:0035556">
    <property type="term" value="P:intracellular signal transduction"/>
    <property type="evidence" value="ECO:0007669"/>
    <property type="project" value="TreeGrafter"/>
</dbReference>